<dbReference type="Pfam" id="PF02342">
    <property type="entry name" value="TerD"/>
    <property type="match status" value="1"/>
</dbReference>
<organism evidence="4 5">
    <name type="scientific">Streptomyces solicavernae</name>
    <dbReference type="NCBI Taxonomy" id="3043614"/>
    <lineage>
        <taxon>Bacteria</taxon>
        <taxon>Bacillati</taxon>
        <taxon>Actinomycetota</taxon>
        <taxon>Actinomycetes</taxon>
        <taxon>Kitasatosporales</taxon>
        <taxon>Streptomycetaceae</taxon>
        <taxon>Streptomyces</taxon>
    </lineage>
</organism>
<dbReference type="EMBL" id="JASCIR010000010">
    <property type="protein sequence ID" value="MDI3387366.1"/>
    <property type="molecule type" value="Genomic_DNA"/>
</dbReference>
<sequence>MTAELVRGQNHVLPQTRLEIRVSAGRPVVAGATLSDEHGKVRGADWVAHPASPGMPGLEVSKQAAADHRLAVDLGALPPGAERVSILLALPFADGAPAAGAGEDPARFGALAAPFVAVTGLDGSEIASYTITDLDAESAVVALELYRRQGAWKVRAVGQGYAGGLAAMLTDQGLSDGPSLATEILDAVARGMARSVAAPPQRTTEADRLRHSAQAAQPAAQEAHSAAAAPSANSARPAATFAPEGHVAQPPSPTSADDGTAPQPPATAPSPEAPAPLAPESQDDPHGQDGLPSQGAPRGQGDRHISHDQDRHDQDRHDQDRLGQPHHPDPQPDRPESQSAAPASTGGPVDYTHPARRAAAPPAAAAAPVAQPAQPGQPAQPVAGDATGWSMEERLYNQVWGMFEDLARTVAAFRSAVDFAESRMEQELDQVLTDPRSRISGQGDAARAAARAKQAKLVEQAREVLDRDLAQLAAEAEVVEPALPPSFASWDNPVWHAYRVPMEPPMALRLGDLRLPESAELRIPMLIRLPLERGLWIDSGRTASSATGSFADGDDLRRLAVDTAVAHAARLLAVYPPGDFAVHVIDPAGAAAGPLTPLRDAGVLAEPPAAGAAGVSEVLARLTRRVDLVQMAVRARATDSLPPDVDTAEQLLIVNDFPHGFDDRAVTQLRYLADEGPAVGVHLMMVADREDAAEYGPVLDPLWRSLLRLTPVPDDHLADPWVGHAWTYEPSLTPPGSQVLGDVLARVADARRAWGR</sequence>
<gene>
    <name evidence="4" type="ORF">QIS99_14320</name>
</gene>
<reference evidence="4 5" key="1">
    <citation type="submission" date="2023-05" db="EMBL/GenBank/DDBJ databases">
        <title>Draft genome sequence of Streptomyces sp. B-S-A8 isolated from a cave soil in Thailand.</title>
        <authorList>
            <person name="Chamroensaksri N."/>
            <person name="Muangham S."/>
        </authorList>
    </citation>
    <scope>NUCLEOTIDE SEQUENCE [LARGE SCALE GENOMIC DNA]</scope>
    <source>
        <strain evidence="4 5">B-S-A8</strain>
    </source>
</reference>
<evidence type="ECO:0000259" key="3">
    <source>
        <dbReference type="Pfam" id="PF02342"/>
    </source>
</evidence>
<dbReference type="Gene3D" id="2.60.60.30">
    <property type="entry name" value="sav2460 like domains"/>
    <property type="match status" value="1"/>
</dbReference>
<dbReference type="PANTHER" id="PTHR32097">
    <property type="entry name" value="CAMP-BINDING PROTEIN 1-RELATED"/>
    <property type="match status" value="1"/>
</dbReference>
<accession>A0ABT6RSE4</accession>
<feature type="domain" description="TerD" evidence="3">
    <location>
        <begin position="64"/>
        <end position="170"/>
    </location>
</feature>
<feature type="compositionally biased region" description="Basic and acidic residues" evidence="2">
    <location>
        <begin position="300"/>
        <end position="336"/>
    </location>
</feature>
<proteinExistence type="inferred from homology"/>
<feature type="compositionally biased region" description="Low complexity" evidence="2">
    <location>
        <begin position="213"/>
        <end position="239"/>
    </location>
</feature>
<dbReference type="RefSeq" id="WP_282513663.1">
    <property type="nucleotide sequence ID" value="NZ_JASCIR010000010.1"/>
</dbReference>
<dbReference type="InterPro" id="IPR027417">
    <property type="entry name" value="P-loop_NTPase"/>
</dbReference>
<feature type="compositionally biased region" description="Low complexity" evidence="2">
    <location>
        <begin position="357"/>
        <end position="384"/>
    </location>
</feature>
<name>A0ABT6RSE4_9ACTN</name>
<evidence type="ECO:0000256" key="1">
    <source>
        <dbReference type="ARBA" id="ARBA00008775"/>
    </source>
</evidence>
<keyword evidence="5" id="KW-1185">Reference proteome</keyword>
<comment type="caution">
    <text evidence="4">The sequence shown here is derived from an EMBL/GenBank/DDBJ whole genome shotgun (WGS) entry which is preliminary data.</text>
</comment>
<evidence type="ECO:0000256" key="2">
    <source>
        <dbReference type="SAM" id="MobiDB-lite"/>
    </source>
</evidence>
<dbReference type="Gene3D" id="3.40.50.300">
    <property type="entry name" value="P-loop containing nucleotide triphosphate hydrolases"/>
    <property type="match status" value="1"/>
</dbReference>
<evidence type="ECO:0000313" key="4">
    <source>
        <dbReference type="EMBL" id="MDI3387366.1"/>
    </source>
</evidence>
<protein>
    <submittedName>
        <fullName evidence="4">TerD family protein</fullName>
    </submittedName>
</protein>
<dbReference type="InterPro" id="IPR003325">
    <property type="entry name" value="TerD"/>
</dbReference>
<dbReference type="CDD" id="cd06974">
    <property type="entry name" value="TerD_like"/>
    <property type="match status" value="1"/>
</dbReference>
<dbReference type="InterPro" id="IPR051324">
    <property type="entry name" value="Stress/Tellurium_Resist"/>
</dbReference>
<feature type="compositionally biased region" description="Pro residues" evidence="2">
    <location>
        <begin position="262"/>
        <end position="277"/>
    </location>
</feature>
<comment type="similarity">
    <text evidence="1">Belongs to the CAPAB/TerDEXZ family.</text>
</comment>
<evidence type="ECO:0000313" key="5">
    <source>
        <dbReference type="Proteomes" id="UP001224661"/>
    </source>
</evidence>
<dbReference type="Proteomes" id="UP001224661">
    <property type="component" value="Unassembled WGS sequence"/>
</dbReference>
<feature type="region of interest" description="Disordered" evidence="2">
    <location>
        <begin position="195"/>
        <end position="385"/>
    </location>
</feature>
<dbReference type="PANTHER" id="PTHR32097:SF4">
    <property type="entry name" value="GENERAL STRESS PROTEIN 16U"/>
    <property type="match status" value="1"/>
</dbReference>